<feature type="domain" description="ABC transmembrane type-1" evidence="10">
    <location>
        <begin position="72"/>
        <end position="263"/>
    </location>
</feature>
<dbReference type="CDD" id="cd06261">
    <property type="entry name" value="TM_PBP2"/>
    <property type="match status" value="1"/>
</dbReference>
<dbReference type="PANTHER" id="PTHR32243">
    <property type="entry name" value="MALTOSE TRANSPORT SYSTEM PERMEASE-RELATED"/>
    <property type="match status" value="1"/>
</dbReference>
<keyword evidence="6 9" id="KW-0812">Transmembrane</keyword>
<evidence type="ECO:0000256" key="9">
    <source>
        <dbReference type="RuleBase" id="RU363032"/>
    </source>
</evidence>
<evidence type="ECO:0000313" key="11">
    <source>
        <dbReference type="EMBL" id="AJY75645.1"/>
    </source>
</evidence>
<dbReference type="HOGENOM" id="CLU_016047_1_2_9"/>
<comment type="subcellular location">
    <subcellularLocation>
        <location evidence="1 9">Cell membrane</location>
        <topology evidence="1 9">Multi-pass membrane protein</topology>
    </subcellularLocation>
</comment>
<dbReference type="PATRIC" id="fig|1126833.4.peg.3309"/>
<dbReference type="STRING" id="1126833.VN24_15105"/>
<keyword evidence="8 9" id="KW-0472">Membrane</keyword>
<sequence>MVRKMRISLHVGFYLSALLLSAFSLIPILWGVSTSLKSESMVYKQPPEWIPSSPTLENYLSILRDQDMLGYFRNTVIISTGATVFSLIIGIMAAYGFSRFKFRGKNVLLVSILFTTLFPKIVIMIPLYMTLKDLTLLNTYTGLILVYMIVVLPIAVWLLKGYFDKIPYEVEEAAIMDGCSIWSRLWRIVIPISLPGIAAVGLFSFIVAWNDFWFALIYSFGKETRTQSVALGFFITQMGIQWGKLMAGTVLVSIPSILVFAFAQKLLVNGLSDGAVKG</sequence>
<feature type="transmembrane region" description="Helical" evidence="9">
    <location>
        <begin position="140"/>
        <end position="159"/>
    </location>
</feature>
<reference evidence="11 12" key="1">
    <citation type="journal article" date="2015" name="J. Biotechnol.">
        <title>Complete genome sequence of Paenibacillus beijingensis 7188(T) (=DSM 24997(T)), a novel rhizobacterium from jujube garden soil.</title>
        <authorList>
            <person name="Kwak Y."/>
            <person name="Shin J.H."/>
        </authorList>
    </citation>
    <scope>NUCLEOTIDE SEQUENCE [LARGE SCALE GENOMIC DNA]</scope>
    <source>
        <strain evidence="11 12">DSM 24997</strain>
    </source>
</reference>
<dbReference type="PANTHER" id="PTHR32243:SF50">
    <property type="entry name" value="MALTOSE_MALTODEXTRIN TRANSPORT SYSTEM PERMEASE PROTEIN MALG"/>
    <property type="match status" value="1"/>
</dbReference>
<dbReference type="SUPFAM" id="SSF161098">
    <property type="entry name" value="MetI-like"/>
    <property type="match status" value="1"/>
</dbReference>
<feature type="transmembrane region" description="Helical" evidence="9">
    <location>
        <begin position="107"/>
        <end position="128"/>
    </location>
</feature>
<organism evidence="11 12">
    <name type="scientific">Paenibacillus beijingensis</name>
    <dbReference type="NCBI Taxonomy" id="1126833"/>
    <lineage>
        <taxon>Bacteria</taxon>
        <taxon>Bacillati</taxon>
        <taxon>Bacillota</taxon>
        <taxon>Bacilli</taxon>
        <taxon>Bacillales</taxon>
        <taxon>Paenibacillaceae</taxon>
        <taxon>Paenibacillus</taxon>
    </lineage>
</organism>
<proteinExistence type="inferred from homology"/>
<dbReference type="InterPro" id="IPR035906">
    <property type="entry name" value="MetI-like_sf"/>
</dbReference>
<dbReference type="Proteomes" id="UP000032633">
    <property type="component" value="Chromosome"/>
</dbReference>
<dbReference type="KEGG" id="pbj:VN24_15105"/>
<keyword evidence="12" id="KW-1185">Reference proteome</keyword>
<keyword evidence="4" id="KW-1003">Cell membrane</keyword>
<dbReference type="Pfam" id="PF00528">
    <property type="entry name" value="BPD_transp_1"/>
    <property type="match status" value="1"/>
</dbReference>
<feature type="transmembrane region" description="Helical" evidence="9">
    <location>
        <begin position="76"/>
        <end position="95"/>
    </location>
</feature>
<dbReference type="PROSITE" id="PS50928">
    <property type="entry name" value="ABC_TM1"/>
    <property type="match status" value="1"/>
</dbReference>
<dbReference type="RefSeq" id="WP_045671073.1">
    <property type="nucleotide sequence ID" value="NZ_CP011058.1"/>
</dbReference>
<feature type="transmembrane region" description="Helical" evidence="9">
    <location>
        <begin position="185"/>
        <end position="209"/>
    </location>
</feature>
<dbReference type="GO" id="GO:0005886">
    <property type="term" value="C:plasma membrane"/>
    <property type="evidence" value="ECO:0007669"/>
    <property type="project" value="UniProtKB-SubCell"/>
</dbReference>
<dbReference type="InterPro" id="IPR050901">
    <property type="entry name" value="BP-dep_ABC_trans_perm"/>
</dbReference>
<dbReference type="AlphaFoldDB" id="A0A0D5NKK8"/>
<feature type="transmembrane region" description="Helical" evidence="9">
    <location>
        <begin position="245"/>
        <end position="263"/>
    </location>
</feature>
<evidence type="ECO:0000259" key="10">
    <source>
        <dbReference type="PROSITE" id="PS50928"/>
    </source>
</evidence>
<gene>
    <name evidence="11" type="ORF">VN24_15105</name>
</gene>
<dbReference type="OrthoDB" id="9810086at2"/>
<evidence type="ECO:0000256" key="6">
    <source>
        <dbReference type="ARBA" id="ARBA00022692"/>
    </source>
</evidence>
<dbReference type="GO" id="GO:0055085">
    <property type="term" value="P:transmembrane transport"/>
    <property type="evidence" value="ECO:0007669"/>
    <property type="project" value="InterPro"/>
</dbReference>
<dbReference type="Gene3D" id="1.10.3720.10">
    <property type="entry name" value="MetI-like"/>
    <property type="match status" value="1"/>
</dbReference>
<keyword evidence="3 9" id="KW-0813">Transport</keyword>
<keyword evidence="7 9" id="KW-1133">Transmembrane helix</keyword>
<protein>
    <recommendedName>
        <fullName evidence="10">ABC transmembrane type-1 domain-containing protein</fullName>
    </recommendedName>
</protein>
<evidence type="ECO:0000256" key="8">
    <source>
        <dbReference type="ARBA" id="ARBA00023136"/>
    </source>
</evidence>
<comment type="similarity">
    <text evidence="2">Belongs to the binding-protein-dependent transport system permease family. MalFG subfamily.</text>
</comment>
<keyword evidence="5" id="KW-0762">Sugar transport</keyword>
<reference evidence="12" key="2">
    <citation type="submission" date="2015-03" db="EMBL/GenBank/DDBJ databases">
        <title>Genome sequence of Paenibacillus beijingensis strain DSM 24997T.</title>
        <authorList>
            <person name="Kwak Y."/>
            <person name="Shin J.-H."/>
        </authorList>
    </citation>
    <scope>NUCLEOTIDE SEQUENCE [LARGE SCALE GENOMIC DNA]</scope>
    <source>
        <strain evidence="12">DSM 24997</strain>
    </source>
</reference>
<name>A0A0D5NKK8_9BACL</name>
<evidence type="ECO:0000256" key="7">
    <source>
        <dbReference type="ARBA" id="ARBA00022989"/>
    </source>
</evidence>
<evidence type="ECO:0000256" key="5">
    <source>
        <dbReference type="ARBA" id="ARBA00022597"/>
    </source>
</evidence>
<evidence type="ECO:0000256" key="3">
    <source>
        <dbReference type="ARBA" id="ARBA00022448"/>
    </source>
</evidence>
<accession>A0A0D5NKK8</accession>
<dbReference type="EMBL" id="CP011058">
    <property type="protein sequence ID" value="AJY75645.1"/>
    <property type="molecule type" value="Genomic_DNA"/>
</dbReference>
<dbReference type="InterPro" id="IPR000515">
    <property type="entry name" value="MetI-like"/>
</dbReference>
<evidence type="ECO:0000256" key="4">
    <source>
        <dbReference type="ARBA" id="ARBA00022475"/>
    </source>
</evidence>
<feature type="transmembrane region" description="Helical" evidence="9">
    <location>
        <begin position="12"/>
        <end position="32"/>
    </location>
</feature>
<evidence type="ECO:0000313" key="12">
    <source>
        <dbReference type="Proteomes" id="UP000032633"/>
    </source>
</evidence>
<evidence type="ECO:0000256" key="1">
    <source>
        <dbReference type="ARBA" id="ARBA00004651"/>
    </source>
</evidence>
<evidence type="ECO:0000256" key="2">
    <source>
        <dbReference type="ARBA" id="ARBA00009047"/>
    </source>
</evidence>